<reference evidence="1" key="1">
    <citation type="submission" date="2023-04" db="EMBL/GenBank/DDBJ databases">
        <title>A chromosome-level genome assembly of the parasitoid wasp Eretmocerus hayati.</title>
        <authorList>
            <person name="Zhong Y."/>
            <person name="Liu S."/>
            <person name="Liu Y."/>
        </authorList>
    </citation>
    <scope>NUCLEOTIDE SEQUENCE</scope>
    <source>
        <strain evidence="1">ZJU_SS_LIU_2023</strain>
    </source>
</reference>
<protein>
    <submittedName>
        <fullName evidence="1">Uncharacterized protein</fullName>
    </submittedName>
</protein>
<dbReference type="EMBL" id="CM056744">
    <property type="protein sequence ID" value="KAJ8664650.1"/>
    <property type="molecule type" value="Genomic_DNA"/>
</dbReference>
<gene>
    <name evidence="1" type="ORF">QAD02_006312</name>
</gene>
<dbReference type="Proteomes" id="UP001239111">
    <property type="component" value="Chromosome 4"/>
</dbReference>
<comment type="caution">
    <text evidence="1">The sequence shown here is derived from an EMBL/GenBank/DDBJ whole genome shotgun (WGS) entry which is preliminary data.</text>
</comment>
<proteinExistence type="predicted"/>
<evidence type="ECO:0000313" key="2">
    <source>
        <dbReference type="Proteomes" id="UP001239111"/>
    </source>
</evidence>
<organism evidence="1 2">
    <name type="scientific">Eretmocerus hayati</name>
    <dbReference type="NCBI Taxonomy" id="131215"/>
    <lineage>
        <taxon>Eukaryota</taxon>
        <taxon>Metazoa</taxon>
        <taxon>Ecdysozoa</taxon>
        <taxon>Arthropoda</taxon>
        <taxon>Hexapoda</taxon>
        <taxon>Insecta</taxon>
        <taxon>Pterygota</taxon>
        <taxon>Neoptera</taxon>
        <taxon>Endopterygota</taxon>
        <taxon>Hymenoptera</taxon>
        <taxon>Apocrita</taxon>
        <taxon>Proctotrupomorpha</taxon>
        <taxon>Chalcidoidea</taxon>
        <taxon>Aphelinidae</taxon>
        <taxon>Aphelininae</taxon>
        <taxon>Eretmocerus</taxon>
    </lineage>
</organism>
<accession>A0ACC2N4P6</accession>
<name>A0ACC2N4P6_9HYME</name>
<evidence type="ECO:0000313" key="1">
    <source>
        <dbReference type="EMBL" id="KAJ8664650.1"/>
    </source>
</evidence>
<sequence length="100" mass="11547">MKSAVKCEIAWNDCNYLTLLVNLMKAMYQPVTFERTIYITPERAVGSSNWLYAYTFLRIFEGFQLNLLKVRADEFIDTTSQGAFASPDSYLIPNLYLVDN</sequence>
<keyword evidence="2" id="KW-1185">Reference proteome</keyword>